<evidence type="ECO:0000313" key="4">
    <source>
        <dbReference type="EMBL" id="QBH85347.1"/>
    </source>
</evidence>
<accession>A0A481TD43</accession>
<evidence type="ECO:0000313" key="3">
    <source>
        <dbReference type="EMBL" id="QBH85190.1"/>
    </source>
</evidence>
<name>A0A481TD43_HHV2</name>
<proteinExistence type="predicted"/>
<protein>
    <submittedName>
        <fullName evidence="2">Uncharacterized protein</fullName>
    </submittedName>
</protein>
<dbReference type="EMBL" id="MH790660">
    <property type="protein sequence ID" value="QBH85190.1"/>
    <property type="molecule type" value="Genomic_DNA"/>
</dbReference>
<dbReference type="EMBL" id="MH790583">
    <property type="protein sequence ID" value="QBH78415.1"/>
    <property type="molecule type" value="Genomic_DNA"/>
</dbReference>
<evidence type="ECO:0000256" key="1">
    <source>
        <dbReference type="SAM" id="MobiDB-lite"/>
    </source>
</evidence>
<reference evidence="2" key="1">
    <citation type="submission" date="2018-08" db="EMBL/GenBank/DDBJ databases">
        <title>HSV2 whole genome sequences from clinical isolates.</title>
        <authorList>
            <person name="Roychoudhury P."/>
            <person name="Greninger A.L."/>
            <person name="Jerome K.R."/>
            <person name="Johnston C."/>
            <person name="Wald A."/>
            <person name="Xie H."/>
        </authorList>
    </citation>
    <scope>NUCLEOTIDE SEQUENCE</scope>
    <source>
        <strain evidence="4">2000-3429</strain>
        <strain evidence="2">2003-24998</strain>
        <strain evidence="3">2008-483</strain>
    </source>
</reference>
<feature type="region of interest" description="Disordered" evidence="1">
    <location>
        <begin position="1"/>
        <end position="30"/>
    </location>
</feature>
<dbReference type="EMBL" id="MH790661">
    <property type="protein sequence ID" value="QBH85347.1"/>
    <property type="molecule type" value="Genomic_DNA"/>
</dbReference>
<organismHost>
    <name type="scientific">Homo sapiens</name>
    <name type="common">Human</name>
    <dbReference type="NCBI Taxonomy" id="9606"/>
</organismHost>
<feature type="compositionally biased region" description="Basic and acidic residues" evidence="1">
    <location>
        <begin position="1"/>
        <end position="12"/>
    </location>
</feature>
<feature type="compositionally biased region" description="Basic and acidic residues" evidence="1">
    <location>
        <begin position="21"/>
        <end position="30"/>
    </location>
</feature>
<sequence length="30" mass="3523">MSFCSKRPERPPRFSVTRSSAADRKANRKR</sequence>
<organism evidence="2">
    <name type="scientific">Human herpesvirus 2</name>
    <name type="common">HHV-2</name>
    <name type="synonym">Human herpes simplex virus 2</name>
    <dbReference type="NCBI Taxonomy" id="10310"/>
    <lineage>
        <taxon>Viruses</taxon>
        <taxon>Duplodnaviria</taxon>
        <taxon>Heunggongvirae</taxon>
        <taxon>Peploviricota</taxon>
        <taxon>Herviviricetes</taxon>
        <taxon>Herpesvirales</taxon>
        <taxon>Orthoherpesviridae</taxon>
        <taxon>Alphaherpesvirinae</taxon>
        <taxon>Simplexvirus</taxon>
        <taxon>Simplexvirus humanalpha2</taxon>
    </lineage>
</organism>
<evidence type="ECO:0000313" key="2">
    <source>
        <dbReference type="EMBL" id="QBH78415.1"/>
    </source>
</evidence>